<feature type="non-terminal residue" evidence="4">
    <location>
        <position position="229"/>
    </location>
</feature>
<organism evidence="4 5">
    <name type="scientific">[Candida] arabinofermentans NRRL YB-2248</name>
    <dbReference type="NCBI Taxonomy" id="983967"/>
    <lineage>
        <taxon>Eukaryota</taxon>
        <taxon>Fungi</taxon>
        <taxon>Dikarya</taxon>
        <taxon>Ascomycota</taxon>
        <taxon>Saccharomycotina</taxon>
        <taxon>Pichiomycetes</taxon>
        <taxon>Pichiales</taxon>
        <taxon>Pichiaceae</taxon>
        <taxon>Ogataea</taxon>
        <taxon>Ogataea/Candida clade</taxon>
    </lineage>
</organism>
<feature type="non-terminal residue" evidence="4">
    <location>
        <position position="1"/>
    </location>
</feature>
<dbReference type="GO" id="GO:0016616">
    <property type="term" value="F:oxidoreductase activity, acting on the CH-OH group of donors, NAD or NADP as acceptor"/>
    <property type="evidence" value="ECO:0007669"/>
    <property type="project" value="TreeGrafter"/>
</dbReference>
<evidence type="ECO:0000256" key="2">
    <source>
        <dbReference type="ARBA" id="ARBA00023002"/>
    </source>
</evidence>
<evidence type="ECO:0000256" key="3">
    <source>
        <dbReference type="RuleBase" id="RU000363"/>
    </source>
</evidence>
<protein>
    <recommendedName>
        <fullName evidence="6">Ketoreductase (KR) domain-containing protein</fullName>
    </recommendedName>
</protein>
<dbReference type="InterPro" id="IPR002347">
    <property type="entry name" value="SDR_fam"/>
</dbReference>
<evidence type="ECO:0000256" key="1">
    <source>
        <dbReference type="ARBA" id="ARBA00006484"/>
    </source>
</evidence>
<dbReference type="Gene3D" id="3.40.50.720">
    <property type="entry name" value="NAD(P)-binding Rossmann-like Domain"/>
    <property type="match status" value="1"/>
</dbReference>
<dbReference type="OrthoDB" id="417891at2759"/>
<dbReference type="GO" id="GO:0048038">
    <property type="term" value="F:quinone binding"/>
    <property type="evidence" value="ECO:0007669"/>
    <property type="project" value="TreeGrafter"/>
</dbReference>
<evidence type="ECO:0000313" key="4">
    <source>
        <dbReference type="EMBL" id="ODV82858.1"/>
    </source>
</evidence>
<dbReference type="EMBL" id="KV453872">
    <property type="protein sequence ID" value="ODV82858.1"/>
    <property type="molecule type" value="Genomic_DNA"/>
</dbReference>
<keyword evidence="2" id="KW-0560">Oxidoreductase</keyword>
<dbReference type="InterPro" id="IPR036291">
    <property type="entry name" value="NAD(P)-bd_dom_sf"/>
</dbReference>
<name>A0A1E4STN7_9ASCO</name>
<evidence type="ECO:0008006" key="6">
    <source>
        <dbReference type="Google" id="ProtNLM"/>
    </source>
</evidence>
<dbReference type="Proteomes" id="UP000094801">
    <property type="component" value="Unassembled WGS sequence"/>
</dbReference>
<dbReference type="CDD" id="cd05233">
    <property type="entry name" value="SDR_c"/>
    <property type="match status" value="1"/>
</dbReference>
<dbReference type="PRINTS" id="PR00081">
    <property type="entry name" value="GDHRDH"/>
</dbReference>
<sequence length="229" mass="25258">ALITGASQGLGWELAKRLSSKGCKITILSRDESKLQDKINILNDQYPLSTTSHDYISFDLSKPELLEDHIKRNYINYKSINILINCAGISQHKLLMNTSTNEIINILNINLTSSIILSKLLVKSMMKLSNPNIINISSILSQDNVPGTSIYSISKIGLNKLSETISLEMSRKSIRCNSILPGLIEETEIGSSVNKEYVKGNGVKCSDIADTVDKILCDGRINGECIRVD</sequence>
<dbReference type="PRINTS" id="PR00080">
    <property type="entry name" value="SDRFAMILY"/>
</dbReference>
<comment type="similarity">
    <text evidence="1 3">Belongs to the short-chain dehydrogenases/reductases (SDR) family.</text>
</comment>
<dbReference type="PANTHER" id="PTHR42760:SF133">
    <property type="entry name" value="3-OXOACYL-[ACYL-CARRIER-PROTEIN] REDUCTASE"/>
    <property type="match status" value="1"/>
</dbReference>
<keyword evidence="5" id="KW-1185">Reference proteome</keyword>
<dbReference type="STRING" id="983967.A0A1E4STN7"/>
<dbReference type="GO" id="GO:0006633">
    <property type="term" value="P:fatty acid biosynthetic process"/>
    <property type="evidence" value="ECO:0007669"/>
    <property type="project" value="TreeGrafter"/>
</dbReference>
<accession>A0A1E4STN7</accession>
<reference evidence="5" key="1">
    <citation type="submission" date="2016-04" db="EMBL/GenBank/DDBJ databases">
        <title>Comparative genomics of biotechnologically important yeasts.</title>
        <authorList>
            <consortium name="DOE Joint Genome Institute"/>
            <person name="Riley R."/>
            <person name="Haridas S."/>
            <person name="Wolfe K.H."/>
            <person name="Lopes M.R."/>
            <person name="Hittinger C.T."/>
            <person name="Goker M."/>
            <person name="Salamov A."/>
            <person name="Wisecaver J."/>
            <person name="Long T.M."/>
            <person name="Aerts A.L."/>
            <person name="Barry K."/>
            <person name="Choi C."/>
            <person name="Clum A."/>
            <person name="Coughlan A.Y."/>
            <person name="Deshpande S."/>
            <person name="Douglass A.P."/>
            <person name="Hanson S.J."/>
            <person name="Klenk H.-P."/>
            <person name="Labutti K."/>
            <person name="Lapidus A."/>
            <person name="Lindquist E."/>
            <person name="Lipzen A."/>
            <person name="Meier-Kolthoff J.P."/>
            <person name="Ohm R.A."/>
            <person name="Otillar R.P."/>
            <person name="Pangilinan J."/>
            <person name="Peng Y."/>
            <person name="Rokas A."/>
            <person name="Rosa C.A."/>
            <person name="Scheuner C."/>
            <person name="Sibirny A.A."/>
            <person name="Slot J.C."/>
            <person name="Stielow J.B."/>
            <person name="Sun H."/>
            <person name="Kurtzman C.P."/>
            <person name="Blackwell M."/>
            <person name="Grigoriev I.V."/>
            <person name="Jeffries T.W."/>
        </authorList>
    </citation>
    <scope>NUCLEOTIDE SEQUENCE [LARGE SCALE GENOMIC DNA]</scope>
    <source>
        <strain evidence="5">NRRL YB-2248</strain>
    </source>
</reference>
<dbReference type="PANTHER" id="PTHR42760">
    <property type="entry name" value="SHORT-CHAIN DEHYDROGENASES/REDUCTASES FAMILY MEMBER"/>
    <property type="match status" value="1"/>
</dbReference>
<evidence type="ECO:0000313" key="5">
    <source>
        <dbReference type="Proteomes" id="UP000094801"/>
    </source>
</evidence>
<dbReference type="Pfam" id="PF00106">
    <property type="entry name" value="adh_short"/>
    <property type="match status" value="1"/>
</dbReference>
<dbReference type="SUPFAM" id="SSF51735">
    <property type="entry name" value="NAD(P)-binding Rossmann-fold domains"/>
    <property type="match status" value="1"/>
</dbReference>
<dbReference type="AlphaFoldDB" id="A0A1E4STN7"/>
<gene>
    <name evidence="4" type="ORF">CANARDRAFT_184994</name>
</gene>
<proteinExistence type="inferred from homology"/>